<comment type="caution">
    <text evidence="8">The sequence shown here is derived from an EMBL/GenBank/DDBJ whole genome shotgun (WGS) entry which is preliminary data.</text>
</comment>
<evidence type="ECO:0000256" key="1">
    <source>
        <dbReference type="ARBA" id="ARBA00004514"/>
    </source>
</evidence>
<comment type="function">
    <text evidence="5">May act as an export chaperone for the filament capping protein FliD.</text>
</comment>
<dbReference type="InterPro" id="IPR008622">
    <property type="entry name" value="FliT"/>
</dbReference>
<keyword evidence="9" id="KW-1185">Reference proteome</keyword>
<evidence type="ECO:0000256" key="5">
    <source>
        <dbReference type="ARBA" id="ARBA00093765"/>
    </source>
</evidence>
<keyword evidence="2" id="KW-0963">Cytoplasm</keyword>
<sequence length="116" mass="13685">MNELVSFIQKTKELEAHLNKAFPIEGRETYIEEVFKLLEERQVILNQLPDLSKVLEERVKEDLIQLESRISTLLAEKMTFVKDDLRILQQRKNTNNQYENPYGNISADGMFLDKKK</sequence>
<comment type="subcellular location">
    <subcellularLocation>
        <location evidence="1">Cytoplasm</location>
        <location evidence="1">Cytosol</location>
    </subcellularLocation>
</comment>
<dbReference type="EMBL" id="JAXOFX010000004">
    <property type="protein sequence ID" value="MDZ5471979.1"/>
    <property type="molecule type" value="Genomic_DNA"/>
</dbReference>
<dbReference type="Proteomes" id="UP001290455">
    <property type="component" value="Unassembled WGS sequence"/>
</dbReference>
<organism evidence="8 9">
    <name type="scientific">Robertmurraya mangrovi</name>
    <dbReference type="NCBI Taxonomy" id="3098077"/>
    <lineage>
        <taxon>Bacteria</taxon>
        <taxon>Bacillati</taxon>
        <taxon>Bacillota</taxon>
        <taxon>Bacilli</taxon>
        <taxon>Bacillales</taxon>
        <taxon>Bacillaceae</taxon>
        <taxon>Robertmurraya</taxon>
    </lineage>
</organism>
<evidence type="ECO:0000256" key="4">
    <source>
        <dbReference type="ARBA" id="ARBA00023186"/>
    </source>
</evidence>
<evidence type="ECO:0000313" key="8">
    <source>
        <dbReference type="EMBL" id="MDZ5471979.1"/>
    </source>
</evidence>
<evidence type="ECO:0000256" key="6">
    <source>
        <dbReference type="ARBA" id="ARBA00093785"/>
    </source>
</evidence>
<gene>
    <name evidence="8" type="ORF">SM124_09485</name>
</gene>
<evidence type="ECO:0000313" key="9">
    <source>
        <dbReference type="Proteomes" id="UP001290455"/>
    </source>
</evidence>
<dbReference type="Pfam" id="PF05400">
    <property type="entry name" value="FliT"/>
    <property type="match status" value="1"/>
</dbReference>
<evidence type="ECO:0000256" key="7">
    <source>
        <dbReference type="ARBA" id="ARBA00093797"/>
    </source>
</evidence>
<evidence type="ECO:0000256" key="2">
    <source>
        <dbReference type="ARBA" id="ARBA00022490"/>
    </source>
</evidence>
<proteinExistence type="inferred from homology"/>
<comment type="similarity">
    <text evidence="6">Belongs to the bacillales FliT family.</text>
</comment>
<accession>A0ABU5IXT0</accession>
<name>A0ABU5IXT0_9BACI</name>
<protein>
    <recommendedName>
        <fullName evidence="7">Flagellar protein FliT</fullName>
    </recommendedName>
</protein>
<reference evidence="8 9" key="1">
    <citation type="submission" date="2023-11" db="EMBL/GenBank/DDBJ databases">
        <title>Bacillus jintuensis, isolated from a mudflat on the Beibu Gulf coast.</title>
        <authorList>
            <person name="Li M."/>
        </authorList>
    </citation>
    <scope>NUCLEOTIDE SEQUENCE [LARGE SCALE GENOMIC DNA]</scope>
    <source>
        <strain evidence="8 9">31A1R</strain>
    </source>
</reference>
<evidence type="ECO:0000256" key="3">
    <source>
        <dbReference type="ARBA" id="ARBA00022795"/>
    </source>
</evidence>
<keyword evidence="4" id="KW-0143">Chaperone</keyword>
<keyword evidence="3" id="KW-1005">Bacterial flagellum biogenesis</keyword>
<dbReference type="RefSeq" id="WP_322446267.1">
    <property type="nucleotide sequence ID" value="NZ_JAXOFX010000004.1"/>
</dbReference>